<evidence type="ECO:0000256" key="1">
    <source>
        <dbReference type="ARBA" id="ARBA00004141"/>
    </source>
</evidence>
<feature type="transmembrane region" description="Helical" evidence="6">
    <location>
        <begin position="149"/>
        <end position="168"/>
    </location>
</feature>
<gene>
    <name evidence="7" type="ORF">PGQ11_011299</name>
</gene>
<dbReference type="InterPro" id="IPR013901">
    <property type="entry name" value="Anthrone_oxy"/>
</dbReference>
<evidence type="ECO:0000313" key="7">
    <source>
        <dbReference type="EMBL" id="KAK8855387.1"/>
    </source>
</evidence>
<evidence type="ECO:0008006" key="9">
    <source>
        <dbReference type="Google" id="ProtNLM"/>
    </source>
</evidence>
<evidence type="ECO:0000256" key="4">
    <source>
        <dbReference type="ARBA" id="ARBA00023136"/>
    </source>
</evidence>
<feature type="transmembrane region" description="Helical" evidence="6">
    <location>
        <begin position="72"/>
        <end position="94"/>
    </location>
</feature>
<dbReference type="Pfam" id="PF08592">
    <property type="entry name" value="Anthrone_oxy"/>
    <property type="match status" value="1"/>
</dbReference>
<keyword evidence="8" id="KW-1185">Reference proteome</keyword>
<comment type="caution">
    <text evidence="7">The sequence shown here is derived from an EMBL/GenBank/DDBJ whole genome shotgun (WGS) entry which is preliminary data.</text>
</comment>
<sequence length="169" mass="18089">MSTTTMKAVTSATIACSFVLVGNAITQSFMGVPALLVDFPLPRSASHAERARLLGGQWPVFWAVGNRFFRPISTLGIVGYGVAAWTAATSSVALHEGGRSSGSWKFFAIAAGCHVVNVPINERIAALAGEARDNEKAEEYARRWKRLNLVRLVMPLIAGTLAMTQVLGN</sequence>
<dbReference type="Proteomes" id="UP001390339">
    <property type="component" value="Unassembled WGS sequence"/>
</dbReference>
<dbReference type="EMBL" id="JAPCWZ010000007">
    <property type="protein sequence ID" value="KAK8855387.1"/>
    <property type="molecule type" value="Genomic_DNA"/>
</dbReference>
<accession>A0ABR2HZQ1</accession>
<evidence type="ECO:0000313" key="8">
    <source>
        <dbReference type="Proteomes" id="UP001390339"/>
    </source>
</evidence>
<evidence type="ECO:0000256" key="2">
    <source>
        <dbReference type="ARBA" id="ARBA00022692"/>
    </source>
</evidence>
<keyword evidence="2 6" id="KW-0812">Transmembrane</keyword>
<comment type="similarity">
    <text evidence="5">Belongs to the anthrone oxygenase family.</text>
</comment>
<dbReference type="PANTHER" id="PTHR35042:SF1">
    <property type="entry name" value="DUF1772-DOMAIN-CONTAINING PROTEIN"/>
    <property type="match status" value="1"/>
</dbReference>
<keyword evidence="4 6" id="KW-0472">Membrane</keyword>
<organism evidence="7 8">
    <name type="scientific">Apiospora arundinis</name>
    <dbReference type="NCBI Taxonomy" id="335852"/>
    <lineage>
        <taxon>Eukaryota</taxon>
        <taxon>Fungi</taxon>
        <taxon>Dikarya</taxon>
        <taxon>Ascomycota</taxon>
        <taxon>Pezizomycotina</taxon>
        <taxon>Sordariomycetes</taxon>
        <taxon>Xylariomycetidae</taxon>
        <taxon>Amphisphaeriales</taxon>
        <taxon>Apiosporaceae</taxon>
        <taxon>Apiospora</taxon>
    </lineage>
</organism>
<name>A0ABR2HZQ1_9PEZI</name>
<keyword evidence="3 6" id="KW-1133">Transmembrane helix</keyword>
<evidence type="ECO:0000256" key="5">
    <source>
        <dbReference type="ARBA" id="ARBA00034313"/>
    </source>
</evidence>
<evidence type="ECO:0000256" key="3">
    <source>
        <dbReference type="ARBA" id="ARBA00022989"/>
    </source>
</evidence>
<comment type="subcellular location">
    <subcellularLocation>
        <location evidence="1">Membrane</location>
        <topology evidence="1">Multi-pass membrane protein</topology>
    </subcellularLocation>
</comment>
<protein>
    <recommendedName>
        <fullName evidence="9">DUF1772 domain-containing protein</fullName>
    </recommendedName>
</protein>
<evidence type="ECO:0000256" key="6">
    <source>
        <dbReference type="SAM" id="Phobius"/>
    </source>
</evidence>
<proteinExistence type="inferred from homology"/>
<dbReference type="PANTHER" id="PTHR35042">
    <property type="entry name" value="ANTHRONE OXYGENASE ENCC"/>
    <property type="match status" value="1"/>
</dbReference>
<reference evidence="7 8" key="1">
    <citation type="journal article" date="2024" name="IMA Fungus">
        <title>Apiospora arundinis, a panoply of carbohydrate-active enzymes and secondary metabolites.</title>
        <authorList>
            <person name="Sorensen T."/>
            <person name="Petersen C."/>
            <person name="Muurmann A.T."/>
            <person name="Christiansen J.V."/>
            <person name="Brundto M.L."/>
            <person name="Overgaard C.K."/>
            <person name="Boysen A.T."/>
            <person name="Wollenberg R.D."/>
            <person name="Larsen T.O."/>
            <person name="Sorensen J.L."/>
            <person name="Nielsen K.L."/>
            <person name="Sondergaard T.E."/>
        </authorList>
    </citation>
    <scope>NUCLEOTIDE SEQUENCE [LARGE SCALE GENOMIC DNA]</scope>
    <source>
        <strain evidence="7 8">AAU 773</strain>
    </source>
</reference>